<reference evidence="2 3" key="1">
    <citation type="journal article" date="2018" name="Sci. Rep.">
        <title>Genome sequence of the cauliflower mushroom Sparassis crispa (Hanabiratake) and its association with beneficial usage.</title>
        <authorList>
            <person name="Kiyama R."/>
            <person name="Furutani Y."/>
            <person name="Kawaguchi K."/>
            <person name="Nakanishi T."/>
        </authorList>
    </citation>
    <scope>NUCLEOTIDE SEQUENCE [LARGE SCALE GENOMIC DNA]</scope>
</reference>
<dbReference type="OrthoDB" id="3266915at2759"/>
<dbReference type="Proteomes" id="UP000287166">
    <property type="component" value="Unassembled WGS sequence"/>
</dbReference>
<sequence>MLGARPLALHDEVPRYPPHTKTPGRALKGRNTLQENLGHHGATTVNGKGKLVQTPHRPAVQGLKAVKDGKPIVTVPRPLFDKTPLPNRLANAVPFKTPAPQTAKLAKLSLLDPAPACTPRGVLRPSSTRKSLRTPRSGSAKHSFETPVTQGNHWDVSDGDVSMDVQVGAEEKETVHEDDYDEIEYMPPSAIDVPYEPPFDMPDYKVAGRQLFELAHSCPVDDSADHFYAADIDTMIDTQELLVSSGFSSSPSIWNYLQLPELEDDSIFGIKTSNDFQVTVMSKSTMRPSASRVAAASRVVPAPRPVPSTRPTTTMSTCASSRLTVSAATGSATSSATRTASTSANTLPSKVARTRVPSLVSTAAPRRKGSVYATTTGTTTNPTTGVTLRAASTARKPSAAAAKGKSSVYATTTATSTSKPLPNSTRLRALGPFTSRTIVAAAAEVPKDSMVLEFAIGGLDSEQDFKFDV</sequence>
<dbReference type="AlphaFoldDB" id="A0A401GED9"/>
<gene>
    <name evidence="2" type="ORF">SCP_0302550</name>
</gene>
<dbReference type="EMBL" id="BFAD01000003">
    <property type="protein sequence ID" value="GBE80540.1"/>
    <property type="molecule type" value="Genomic_DNA"/>
</dbReference>
<dbReference type="InParanoid" id="A0A401GED9"/>
<dbReference type="GeneID" id="38777457"/>
<keyword evidence="3" id="KW-1185">Reference proteome</keyword>
<comment type="caution">
    <text evidence="2">The sequence shown here is derived from an EMBL/GenBank/DDBJ whole genome shotgun (WGS) entry which is preliminary data.</text>
</comment>
<feature type="compositionally biased region" description="Low complexity" evidence="1">
    <location>
        <begin position="292"/>
        <end position="301"/>
    </location>
</feature>
<protein>
    <submittedName>
        <fullName evidence="2">Uncharacterized protein</fullName>
    </submittedName>
</protein>
<proteinExistence type="predicted"/>
<accession>A0A401GED9</accession>
<feature type="region of interest" description="Disordered" evidence="1">
    <location>
        <begin position="117"/>
        <end position="158"/>
    </location>
</feature>
<organism evidence="2 3">
    <name type="scientific">Sparassis crispa</name>
    <dbReference type="NCBI Taxonomy" id="139825"/>
    <lineage>
        <taxon>Eukaryota</taxon>
        <taxon>Fungi</taxon>
        <taxon>Dikarya</taxon>
        <taxon>Basidiomycota</taxon>
        <taxon>Agaricomycotina</taxon>
        <taxon>Agaricomycetes</taxon>
        <taxon>Polyporales</taxon>
        <taxon>Sparassidaceae</taxon>
        <taxon>Sparassis</taxon>
    </lineage>
</organism>
<dbReference type="RefSeq" id="XP_027611453.1">
    <property type="nucleotide sequence ID" value="XM_027755652.1"/>
</dbReference>
<feature type="compositionally biased region" description="Polar residues" evidence="1">
    <location>
        <begin position="125"/>
        <end position="137"/>
    </location>
</feature>
<evidence type="ECO:0000313" key="2">
    <source>
        <dbReference type="EMBL" id="GBE80540.1"/>
    </source>
</evidence>
<name>A0A401GED9_9APHY</name>
<feature type="compositionally biased region" description="Low complexity" evidence="1">
    <location>
        <begin position="393"/>
        <end position="418"/>
    </location>
</feature>
<evidence type="ECO:0000313" key="3">
    <source>
        <dbReference type="Proteomes" id="UP000287166"/>
    </source>
</evidence>
<dbReference type="STRING" id="139825.A0A401GED9"/>
<feature type="region of interest" description="Disordered" evidence="1">
    <location>
        <begin position="393"/>
        <end position="423"/>
    </location>
</feature>
<feature type="region of interest" description="Disordered" evidence="1">
    <location>
        <begin position="292"/>
        <end position="315"/>
    </location>
</feature>
<evidence type="ECO:0000256" key="1">
    <source>
        <dbReference type="SAM" id="MobiDB-lite"/>
    </source>
</evidence>
<feature type="region of interest" description="Disordered" evidence="1">
    <location>
        <begin position="1"/>
        <end position="26"/>
    </location>
</feature>